<evidence type="ECO:0000256" key="1">
    <source>
        <dbReference type="ARBA" id="ARBA00005254"/>
    </source>
</evidence>
<evidence type="ECO:0000313" key="3">
    <source>
        <dbReference type="EMBL" id="GAF69615.1"/>
    </source>
</evidence>
<dbReference type="InterPro" id="IPR014748">
    <property type="entry name" value="Enoyl-CoA_hydra_C"/>
</dbReference>
<dbReference type="InterPro" id="IPR001753">
    <property type="entry name" value="Enoyl-CoA_hydra/iso"/>
</dbReference>
<gene>
    <name evidence="3" type="ORF">S01H1_04938</name>
</gene>
<reference evidence="3" key="1">
    <citation type="journal article" date="2014" name="Front. Microbiol.">
        <title>High frequency of phylogenetically diverse reductive dehalogenase-homologous genes in deep subseafloor sedimentary metagenomes.</title>
        <authorList>
            <person name="Kawai M."/>
            <person name="Futagami T."/>
            <person name="Toyoda A."/>
            <person name="Takaki Y."/>
            <person name="Nishi S."/>
            <person name="Hori S."/>
            <person name="Arai W."/>
            <person name="Tsubouchi T."/>
            <person name="Morono Y."/>
            <person name="Uchiyama I."/>
            <person name="Ito T."/>
            <person name="Fujiyama A."/>
            <person name="Inagaki F."/>
            <person name="Takami H."/>
        </authorList>
    </citation>
    <scope>NUCLEOTIDE SEQUENCE</scope>
    <source>
        <strain evidence="3">Expedition CK06-06</strain>
    </source>
</reference>
<evidence type="ECO:0008006" key="4">
    <source>
        <dbReference type="Google" id="ProtNLM"/>
    </source>
</evidence>
<sequence>MAREDVLYTKEDGIATIKLNRPESRNAVSWEMHDLIAEALDDAKNDDTVRVLILTGADPAFCAGTDVRGGMAPSADWRLAQMERDTGERKIPWSFVDIAKPTIAAVNGVAVGMGAEYTIQCDIRIASEKARFGWIFPQRGLVADTGAGTYLLPRIVGLSNAFELAYSGDIIDAQEALRIGLVSKVVPHDDLLPSVKEMALRFSKGAPLSLRWTKQLIYRGLERDLETHAAFTNQIQAMAFQTEDHQEGVKSFLEKREPVFKGR</sequence>
<dbReference type="AlphaFoldDB" id="X0T0P3"/>
<dbReference type="EMBL" id="BARS01002579">
    <property type="protein sequence ID" value="GAF69615.1"/>
    <property type="molecule type" value="Genomic_DNA"/>
</dbReference>
<dbReference type="GO" id="GO:0016836">
    <property type="term" value="F:hydro-lyase activity"/>
    <property type="evidence" value="ECO:0007669"/>
    <property type="project" value="UniProtKB-ARBA"/>
</dbReference>
<dbReference type="Pfam" id="PF00378">
    <property type="entry name" value="ECH_1"/>
    <property type="match status" value="1"/>
</dbReference>
<accession>X0T0P3</accession>
<keyword evidence="2" id="KW-0456">Lyase</keyword>
<dbReference type="InterPro" id="IPR029045">
    <property type="entry name" value="ClpP/crotonase-like_dom_sf"/>
</dbReference>
<dbReference type="Gene3D" id="3.90.226.10">
    <property type="entry name" value="2-enoyl-CoA Hydratase, Chain A, domain 1"/>
    <property type="match status" value="1"/>
</dbReference>
<comment type="caution">
    <text evidence="3">The sequence shown here is derived from an EMBL/GenBank/DDBJ whole genome shotgun (WGS) entry which is preliminary data.</text>
</comment>
<dbReference type="FunFam" id="1.10.12.10:FF:000001">
    <property type="entry name" value="Probable enoyl-CoA hydratase, mitochondrial"/>
    <property type="match status" value="1"/>
</dbReference>
<comment type="similarity">
    <text evidence="1">Belongs to the enoyl-CoA hydratase/isomerase family.</text>
</comment>
<evidence type="ECO:0000256" key="2">
    <source>
        <dbReference type="ARBA" id="ARBA00023239"/>
    </source>
</evidence>
<dbReference type="SUPFAM" id="SSF52096">
    <property type="entry name" value="ClpP/crotonase"/>
    <property type="match status" value="1"/>
</dbReference>
<dbReference type="Gene3D" id="1.10.12.10">
    <property type="entry name" value="Lyase 2-enoyl-coa Hydratase, Chain A, domain 2"/>
    <property type="match status" value="1"/>
</dbReference>
<dbReference type="CDD" id="cd06558">
    <property type="entry name" value="crotonase-like"/>
    <property type="match status" value="1"/>
</dbReference>
<dbReference type="GO" id="GO:0006635">
    <property type="term" value="P:fatty acid beta-oxidation"/>
    <property type="evidence" value="ECO:0007669"/>
    <property type="project" value="TreeGrafter"/>
</dbReference>
<protein>
    <recommendedName>
        <fullName evidence="4">Enoyl-CoA hydratase</fullName>
    </recommendedName>
</protein>
<name>X0T0P3_9ZZZZ</name>
<proteinExistence type="inferred from homology"/>
<organism evidence="3">
    <name type="scientific">marine sediment metagenome</name>
    <dbReference type="NCBI Taxonomy" id="412755"/>
    <lineage>
        <taxon>unclassified sequences</taxon>
        <taxon>metagenomes</taxon>
        <taxon>ecological metagenomes</taxon>
    </lineage>
</organism>
<dbReference type="PANTHER" id="PTHR11941:SF54">
    <property type="entry name" value="ENOYL-COA HYDRATASE, MITOCHONDRIAL"/>
    <property type="match status" value="1"/>
</dbReference>
<dbReference type="PANTHER" id="PTHR11941">
    <property type="entry name" value="ENOYL-COA HYDRATASE-RELATED"/>
    <property type="match status" value="1"/>
</dbReference>